<keyword evidence="4" id="KW-0472">Membrane</keyword>
<reference evidence="7" key="1">
    <citation type="journal article" date="2019" name="Int. J. Syst. Evol. Microbiol.">
        <title>The Global Catalogue of Microorganisms (GCM) 10K type strain sequencing project: providing services to taxonomists for standard genome sequencing and annotation.</title>
        <authorList>
            <consortium name="The Broad Institute Genomics Platform"/>
            <consortium name="The Broad Institute Genome Sequencing Center for Infectious Disease"/>
            <person name="Wu L."/>
            <person name="Ma J."/>
        </authorList>
    </citation>
    <scope>NUCLEOTIDE SEQUENCE [LARGE SCALE GENOMIC DNA]</scope>
    <source>
        <strain evidence="7">JCM 15503</strain>
    </source>
</reference>
<keyword evidence="7" id="KW-1185">Reference proteome</keyword>
<dbReference type="EMBL" id="BAAAEW010000026">
    <property type="protein sequence ID" value="GAA0760503.1"/>
    <property type="molecule type" value="Genomic_DNA"/>
</dbReference>
<comment type="caution">
    <text evidence="6">The sequence shown here is derived from an EMBL/GenBank/DDBJ whole genome shotgun (WGS) entry which is preliminary data.</text>
</comment>
<dbReference type="Proteomes" id="UP001500279">
    <property type="component" value="Unassembled WGS sequence"/>
</dbReference>
<feature type="transmembrane region" description="Helical" evidence="4">
    <location>
        <begin position="12"/>
        <end position="35"/>
    </location>
</feature>
<dbReference type="GO" id="GO:0016746">
    <property type="term" value="F:acyltransferase activity"/>
    <property type="evidence" value="ECO:0007669"/>
    <property type="project" value="UniProtKB-KW"/>
</dbReference>
<evidence type="ECO:0000313" key="7">
    <source>
        <dbReference type="Proteomes" id="UP001500279"/>
    </source>
</evidence>
<name>A0ABP3VJD4_9BURK</name>
<evidence type="ECO:0000259" key="5">
    <source>
        <dbReference type="SMART" id="SM00563"/>
    </source>
</evidence>
<keyword evidence="2" id="KW-0808">Transferase</keyword>
<keyword evidence="4" id="KW-1133">Transmembrane helix</keyword>
<evidence type="ECO:0000256" key="4">
    <source>
        <dbReference type="SAM" id="Phobius"/>
    </source>
</evidence>
<dbReference type="InterPro" id="IPR002123">
    <property type="entry name" value="Plipid/glycerol_acylTrfase"/>
</dbReference>
<dbReference type="SMART" id="SM00563">
    <property type="entry name" value="PlsC"/>
    <property type="match status" value="1"/>
</dbReference>
<dbReference type="SUPFAM" id="SSF69593">
    <property type="entry name" value="Glycerol-3-phosphate (1)-acyltransferase"/>
    <property type="match status" value="1"/>
</dbReference>
<dbReference type="PANTHER" id="PTHR10434:SF66">
    <property type="entry name" value="PHOSPHOLIPID_GLYCEROL ACYLTRANSFERASE DOMAIN-CONTAINING PROTEIN"/>
    <property type="match status" value="1"/>
</dbReference>
<sequence length="261" mass="28359">MDRLRRMRGLLATALAFGSFGAGGVLLWLVIFPLLTLVVRNPVRRARLARSAVHHLFRAFIGWMRLLRLITYEVRGLARLQRSGLLVLANHPTLIDVVFLISLIDNADCVVKSTLAQNPFTCGAVRATGYICNNSGSELLQDCIDSVKNDGNLIIFPEGTRTRPGQPMKMQRGAAQIALRGGIDITPVSIQCQPLGLTKGAPWWRAAPVPLHFVLTVDEDIPVAPFMAAAGQETALAARHLTDHLIGHFSRVRGSDGSAGT</sequence>
<feature type="domain" description="Phospholipid/glycerol acyltransferase" evidence="5">
    <location>
        <begin position="85"/>
        <end position="193"/>
    </location>
</feature>
<dbReference type="CDD" id="cd07989">
    <property type="entry name" value="LPLAT_AGPAT-like"/>
    <property type="match status" value="1"/>
</dbReference>
<organism evidence="6 7">
    <name type="scientific">Ideonella azotifigens</name>
    <dbReference type="NCBI Taxonomy" id="513160"/>
    <lineage>
        <taxon>Bacteria</taxon>
        <taxon>Pseudomonadati</taxon>
        <taxon>Pseudomonadota</taxon>
        <taxon>Betaproteobacteria</taxon>
        <taxon>Burkholderiales</taxon>
        <taxon>Sphaerotilaceae</taxon>
        <taxon>Ideonella</taxon>
    </lineage>
</organism>
<gene>
    <name evidence="6" type="ORF">GCM10009107_43080</name>
</gene>
<comment type="pathway">
    <text evidence="1">Lipid metabolism.</text>
</comment>
<accession>A0ABP3VJD4</accession>
<protein>
    <submittedName>
        <fullName evidence="6">Lysophospholipid acyltransferase family protein</fullName>
    </submittedName>
</protein>
<dbReference type="Pfam" id="PF01553">
    <property type="entry name" value="Acyltransferase"/>
    <property type="match status" value="1"/>
</dbReference>
<dbReference type="PANTHER" id="PTHR10434">
    <property type="entry name" value="1-ACYL-SN-GLYCEROL-3-PHOSPHATE ACYLTRANSFERASE"/>
    <property type="match status" value="1"/>
</dbReference>
<evidence type="ECO:0000256" key="1">
    <source>
        <dbReference type="ARBA" id="ARBA00005189"/>
    </source>
</evidence>
<keyword evidence="4" id="KW-0812">Transmembrane</keyword>
<evidence type="ECO:0000256" key="2">
    <source>
        <dbReference type="ARBA" id="ARBA00022679"/>
    </source>
</evidence>
<evidence type="ECO:0000256" key="3">
    <source>
        <dbReference type="ARBA" id="ARBA00023315"/>
    </source>
</evidence>
<keyword evidence="3 6" id="KW-0012">Acyltransferase</keyword>
<proteinExistence type="predicted"/>
<evidence type="ECO:0000313" key="6">
    <source>
        <dbReference type="EMBL" id="GAA0760503.1"/>
    </source>
</evidence>